<evidence type="ECO:0000259" key="2">
    <source>
        <dbReference type="Pfam" id="PF07727"/>
    </source>
</evidence>
<keyword evidence="4" id="KW-1185">Reference proteome</keyword>
<accession>A0ABQ4ZK97</accession>
<evidence type="ECO:0000313" key="4">
    <source>
        <dbReference type="Proteomes" id="UP001151760"/>
    </source>
</evidence>
<gene>
    <name evidence="3" type="ORF">Tco_0772367</name>
</gene>
<feature type="region of interest" description="Disordered" evidence="1">
    <location>
        <begin position="541"/>
        <end position="589"/>
    </location>
</feature>
<feature type="compositionally biased region" description="Polar residues" evidence="1">
    <location>
        <begin position="541"/>
        <end position="561"/>
    </location>
</feature>
<comment type="caution">
    <text evidence="3">The sequence shown here is derived from an EMBL/GenBank/DDBJ whole genome shotgun (WGS) entry which is preliminary data.</text>
</comment>
<dbReference type="Proteomes" id="UP001151760">
    <property type="component" value="Unassembled WGS sequence"/>
</dbReference>
<reference evidence="3" key="1">
    <citation type="journal article" date="2022" name="Int. J. Mol. Sci.">
        <title>Draft Genome of Tanacetum Coccineum: Genomic Comparison of Closely Related Tanacetum-Family Plants.</title>
        <authorList>
            <person name="Yamashiro T."/>
            <person name="Shiraishi A."/>
            <person name="Nakayama K."/>
            <person name="Satake H."/>
        </authorList>
    </citation>
    <scope>NUCLEOTIDE SEQUENCE</scope>
</reference>
<feature type="region of interest" description="Disordered" evidence="1">
    <location>
        <begin position="471"/>
        <end position="496"/>
    </location>
</feature>
<organism evidence="3 4">
    <name type="scientific">Tanacetum coccineum</name>
    <dbReference type="NCBI Taxonomy" id="301880"/>
    <lineage>
        <taxon>Eukaryota</taxon>
        <taxon>Viridiplantae</taxon>
        <taxon>Streptophyta</taxon>
        <taxon>Embryophyta</taxon>
        <taxon>Tracheophyta</taxon>
        <taxon>Spermatophyta</taxon>
        <taxon>Magnoliopsida</taxon>
        <taxon>eudicotyledons</taxon>
        <taxon>Gunneridae</taxon>
        <taxon>Pentapetalae</taxon>
        <taxon>asterids</taxon>
        <taxon>campanulids</taxon>
        <taxon>Asterales</taxon>
        <taxon>Asteraceae</taxon>
        <taxon>Asteroideae</taxon>
        <taxon>Anthemideae</taxon>
        <taxon>Anthemidinae</taxon>
        <taxon>Tanacetum</taxon>
    </lineage>
</organism>
<protein>
    <submittedName>
        <fullName evidence="3">Retrovirus-related pol polyprotein from transposon TNT 1-94</fullName>
    </submittedName>
</protein>
<dbReference type="Pfam" id="PF07727">
    <property type="entry name" value="RVT_2"/>
    <property type="match status" value="1"/>
</dbReference>
<reference evidence="3" key="2">
    <citation type="submission" date="2022-01" db="EMBL/GenBank/DDBJ databases">
        <authorList>
            <person name="Yamashiro T."/>
            <person name="Shiraishi A."/>
            <person name="Satake H."/>
            <person name="Nakayama K."/>
        </authorList>
    </citation>
    <scope>NUCLEOTIDE SEQUENCE</scope>
</reference>
<evidence type="ECO:0000313" key="3">
    <source>
        <dbReference type="EMBL" id="GJS89731.1"/>
    </source>
</evidence>
<dbReference type="PANTHER" id="PTHR11439:SF509">
    <property type="entry name" value="RNA-DIRECTED DNA POLYMERASE"/>
    <property type="match status" value="1"/>
</dbReference>
<dbReference type="CDD" id="cd09272">
    <property type="entry name" value="RNase_HI_RT_Ty1"/>
    <property type="match status" value="1"/>
</dbReference>
<dbReference type="InterPro" id="IPR013103">
    <property type="entry name" value="RVT_2"/>
</dbReference>
<name>A0ABQ4ZK97_9ASTR</name>
<feature type="region of interest" description="Disordered" evidence="1">
    <location>
        <begin position="196"/>
        <end position="224"/>
    </location>
</feature>
<dbReference type="EMBL" id="BQNB010011373">
    <property type="protein sequence ID" value="GJS89731.1"/>
    <property type="molecule type" value="Genomic_DNA"/>
</dbReference>
<evidence type="ECO:0000256" key="1">
    <source>
        <dbReference type="SAM" id="MobiDB-lite"/>
    </source>
</evidence>
<dbReference type="PANTHER" id="PTHR11439">
    <property type="entry name" value="GAG-POL-RELATED RETROTRANSPOSON"/>
    <property type="match status" value="1"/>
</dbReference>
<sequence length="892" mass="101792">MEKKDTLSSCSDSEKQQMQLIQDKSKESCMVSFQQLHSHLKCLSNNDLKGSRTEDGFKRAFTTLFCQDLETFTGTMFLNMDQLQKQLDNNEFQEIGSMASFKVLETQFQMFIKSKIYLNDEYIVMTRNYFLEYTRLDIPEFRDTLIQNMDYVKKSIEKRALHKMEYDSRVNERLMQTTEEKVDSSKALDASLVIIESNGTESQKQDTSSRSGNDAHVNDADIRPIYNEEPMAEVQMTAGYRTTCLTEQPESNNEGEVDQNADQCYDTRPLPAKLTDNTTTELSNQLLESENVCLKKTVAQVMSNYIGKKSTMKRLFDSIKRTRVQTKDQNDSLMAQLNKKSNENVDVLAQIQKKGFAIAALKNELRKLTGNSVNTKFAKPSILGKPVLQPHRNQFVVRQPTAFKSERPKISKERFAFQVDIPTGHRFSIKRTSTVHEKTTSPRSCLRWQPTGRILKTVCLRWVPTGKIFTSSTTKVDSEPPNGSKEDITNQCESEQALDVSADISENRASRNFDLMMDKWRLLKITLQAPFLNVQMMSDHNSSDLAPQRQEMSVENVSSGLVPQGQKASDYDNSDPVPPRQNVVPTAEKTDSSQQGLEFLFSPLLEEYYNPAHGHDYRWTRDHPLEQVRGNPTMQFMKQDDTLAIDPDQNVFVRAHAKGYAQEEGIDFKESFAPVARLEAVRIFVAHAAHKSFPIYQMDMKTAFLNGSLKEEVYVAQPEGIQDFELTAFSDADHAGCLDTRKSTSGGIQFLGDKLVSWMSKKQNCTAMSSAEAEYVALSASCAQVMWMRTQLQDYGFNYNKIPLYCDSQSAIAITCNPVQHSKTKHIHTRYHFIKEQVENGIIELYFVRTEYQLADMFTKALPEDRFKYLVRRIGMRCLTPAELEVLTNKSA</sequence>
<feature type="compositionally biased region" description="Polar residues" evidence="1">
    <location>
        <begin position="197"/>
        <end position="212"/>
    </location>
</feature>
<proteinExistence type="predicted"/>
<feature type="domain" description="Reverse transcriptase Ty1/copia-type" evidence="2">
    <location>
        <begin position="653"/>
        <end position="722"/>
    </location>
</feature>